<gene>
    <name evidence="7" type="primary">LOC103525026</name>
</gene>
<evidence type="ECO:0000256" key="4">
    <source>
        <dbReference type="ARBA" id="ARBA00023212"/>
    </source>
</evidence>
<evidence type="ECO:0000313" key="7">
    <source>
        <dbReference type="RefSeq" id="XP_008488296.1"/>
    </source>
</evidence>
<proteinExistence type="predicted"/>
<dbReference type="AlphaFoldDB" id="A0A1S3DUS3"/>
<evidence type="ECO:0000256" key="3">
    <source>
        <dbReference type="ARBA" id="ARBA00022490"/>
    </source>
</evidence>
<dbReference type="Pfam" id="PF14892">
    <property type="entry name" value="PIRC1_2"/>
    <property type="match status" value="1"/>
</dbReference>
<dbReference type="PaxDb" id="121845-A0A1S3DUS3"/>
<keyword evidence="5" id="KW-0966">Cell projection</keyword>
<dbReference type="KEGG" id="dci:103525026"/>
<keyword evidence="4" id="KW-0206">Cytoskeleton</keyword>
<dbReference type="RefSeq" id="XP_008488296.1">
    <property type="nucleotide sequence ID" value="XM_008490074.3"/>
</dbReference>
<dbReference type="GO" id="GO:0035082">
    <property type="term" value="P:axoneme assembly"/>
    <property type="evidence" value="ECO:0007669"/>
    <property type="project" value="InterPro"/>
</dbReference>
<comment type="subcellular location">
    <subcellularLocation>
        <location evidence="1">Cell projection</location>
        <location evidence="1">Cilium</location>
    </subcellularLocation>
    <subcellularLocation>
        <location evidence="2">Cytoplasm</location>
        <location evidence="2">Cytoskeleton</location>
    </subcellularLocation>
</comment>
<reference evidence="7" key="1">
    <citation type="submission" date="2025-08" db="UniProtKB">
        <authorList>
            <consortium name="RefSeq"/>
        </authorList>
    </citation>
    <scope>IDENTIFICATION</scope>
</reference>
<keyword evidence="3" id="KW-0963">Cytoplasm</keyword>
<evidence type="ECO:0000256" key="2">
    <source>
        <dbReference type="ARBA" id="ARBA00004245"/>
    </source>
</evidence>
<dbReference type="OrthoDB" id="546383at2759"/>
<evidence type="ECO:0000313" key="6">
    <source>
        <dbReference type="Proteomes" id="UP000079169"/>
    </source>
</evidence>
<organism evidence="6 7">
    <name type="scientific">Diaphorina citri</name>
    <name type="common">Asian citrus psyllid</name>
    <dbReference type="NCBI Taxonomy" id="121845"/>
    <lineage>
        <taxon>Eukaryota</taxon>
        <taxon>Metazoa</taxon>
        <taxon>Ecdysozoa</taxon>
        <taxon>Arthropoda</taxon>
        <taxon>Hexapoda</taxon>
        <taxon>Insecta</taxon>
        <taxon>Pterygota</taxon>
        <taxon>Neoptera</taxon>
        <taxon>Paraneoptera</taxon>
        <taxon>Hemiptera</taxon>
        <taxon>Sternorrhyncha</taxon>
        <taxon>Psylloidea</taxon>
        <taxon>Psyllidae</taxon>
        <taxon>Diaphorininae</taxon>
        <taxon>Diaphorina</taxon>
    </lineage>
</organism>
<evidence type="ECO:0000256" key="1">
    <source>
        <dbReference type="ARBA" id="ARBA00004138"/>
    </source>
</evidence>
<keyword evidence="6" id="KW-1185">Reference proteome</keyword>
<dbReference type="GO" id="GO:0005879">
    <property type="term" value="C:axonemal microtubule"/>
    <property type="evidence" value="ECO:0007669"/>
    <property type="project" value="InterPro"/>
</dbReference>
<evidence type="ECO:0000256" key="5">
    <source>
        <dbReference type="ARBA" id="ARBA00023273"/>
    </source>
</evidence>
<sequence>MEYEYFKDGIKGDIEKYGIFKRRDPTHLFYMPTSYDYGYYPPSKYTQPKYYFPLSQRFSSRLQIGGNYRNYSLNVK</sequence>
<dbReference type="GeneID" id="103525026"/>
<dbReference type="Proteomes" id="UP000079169">
    <property type="component" value="Unplaced"/>
</dbReference>
<accession>A0A1S3DUS3</accession>
<name>A0A1S3DUS3_DIACI</name>
<protein>
    <submittedName>
        <fullName evidence="7">UPF0691 protein C9orf116</fullName>
    </submittedName>
</protein>
<dbReference type="InterPro" id="IPR026507">
    <property type="entry name" value="PIRC1/2"/>
</dbReference>